<dbReference type="EMBL" id="DYYI01000001">
    <property type="protein sequence ID" value="HJE18736.1"/>
    <property type="molecule type" value="Genomic_DNA"/>
</dbReference>
<gene>
    <name evidence="5" type="ORF">K8V35_00090</name>
</gene>
<keyword evidence="2" id="KW-0645">Protease</keyword>
<dbReference type="InterPro" id="IPR005320">
    <property type="entry name" value="Peptidase_S51"/>
</dbReference>
<organism evidence="5 6">
    <name type="scientific">Aliicoccus persicus</name>
    <dbReference type="NCBI Taxonomy" id="930138"/>
    <lineage>
        <taxon>Bacteria</taxon>
        <taxon>Bacillati</taxon>
        <taxon>Bacillota</taxon>
        <taxon>Bacilli</taxon>
        <taxon>Bacillales</taxon>
        <taxon>Staphylococcaceae</taxon>
        <taxon>Aliicoccus</taxon>
    </lineage>
</organism>
<keyword evidence="4" id="KW-0720">Serine protease</keyword>
<dbReference type="SUPFAM" id="SSF52317">
    <property type="entry name" value="Class I glutamine amidotransferase-like"/>
    <property type="match status" value="1"/>
</dbReference>
<name>A0A921DWI7_9STAP</name>
<accession>A0A921DWI7</accession>
<evidence type="ECO:0000256" key="1">
    <source>
        <dbReference type="ARBA" id="ARBA00006534"/>
    </source>
</evidence>
<evidence type="ECO:0000256" key="4">
    <source>
        <dbReference type="ARBA" id="ARBA00022825"/>
    </source>
</evidence>
<dbReference type="Gene3D" id="3.40.50.880">
    <property type="match status" value="1"/>
</dbReference>
<protein>
    <submittedName>
        <fullName evidence="5">Type 1 glutamine amidotransferase-like domain-containing protein</fullName>
    </submittedName>
</protein>
<dbReference type="GO" id="GO:0008236">
    <property type="term" value="F:serine-type peptidase activity"/>
    <property type="evidence" value="ECO:0007669"/>
    <property type="project" value="UniProtKB-KW"/>
</dbReference>
<keyword evidence="5" id="KW-0315">Glutamine amidotransferase</keyword>
<sequence length="249" mass="28484">MAQTCFFTSSMMTTEFNPDGTEYPVPIKNDNNFLTKLKEAWQPYNNVKVLMIASRPTTHETNDFYLGIYRESLEMSGLSIDKMDLYDDRRNYNILDYDVLILSGGHVPTQNAFFKSINLKDKIHDFDGVIVSLSAGSMNSAETVYSLPEESGEAENPNYQRYFDGLGLYDIRMFPHFQYFNGLTLDGLDMVHDIALKDSFNEDIYALDDGVYFYKKDDVLYLCGKAIYMKDGQMTTIGADGEMTKIEEL</sequence>
<dbReference type="InterPro" id="IPR029062">
    <property type="entry name" value="Class_I_gatase-like"/>
</dbReference>
<evidence type="ECO:0000313" key="6">
    <source>
        <dbReference type="Proteomes" id="UP000763505"/>
    </source>
</evidence>
<reference evidence="5" key="1">
    <citation type="journal article" date="2021" name="PeerJ">
        <title>Extensive microbial diversity within the chicken gut microbiome revealed by metagenomics and culture.</title>
        <authorList>
            <person name="Gilroy R."/>
            <person name="Ravi A."/>
            <person name="Getino M."/>
            <person name="Pursley I."/>
            <person name="Horton D.L."/>
            <person name="Alikhan N.F."/>
            <person name="Baker D."/>
            <person name="Gharbi K."/>
            <person name="Hall N."/>
            <person name="Watson M."/>
            <person name="Adriaenssens E.M."/>
            <person name="Foster-Nyarko E."/>
            <person name="Jarju S."/>
            <person name="Secka A."/>
            <person name="Antonio M."/>
            <person name="Oren A."/>
            <person name="Chaudhuri R.R."/>
            <person name="La Ragione R."/>
            <person name="Hildebrand F."/>
            <person name="Pallen M.J."/>
        </authorList>
    </citation>
    <scope>NUCLEOTIDE SEQUENCE</scope>
    <source>
        <strain evidence="5">6019</strain>
    </source>
</reference>
<evidence type="ECO:0000256" key="3">
    <source>
        <dbReference type="ARBA" id="ARBA00022801"/>
    </source>
</evidence>
<comment type="caution">
    <text evidence="5">The sequence shown here is derived from an EMBL/GenBank/DDBJ whole genome shotgun (WGS) entry which is preliminary data.</text>
</comment>
<evidence type="ECO:0000313" key="5">
    <source>
        <dbReference type="EMBL" id="HJE18736.1"/>
    </source>
</evidence>
<reference evidence="5" key="2">
    <citation type="submission" date="2021-09" db="EMBL/GenBank/DDBJ databases">
        <authorList>
            <person name="Gilroy R."/>
        </authorList>
    </citation>
    <scope>NUCLEOTIDE SEQUENCE</scope>
    <source>
        <strain evidence="5">6019</strain>
    </source>
</reference>
<evidence type="ECO:0000256" key="2">
    <source>
        <dbReference type="ARBA" id="ARBA00022670"/>
    </source>
</evidence>
<proteinExistence type="inferred from homology"/>
<dbReference type="AlphaFoldDB" id="A0A921DWI7"/>
<comment type="similarity">
    <text evidence="1">Belongs to the peptidase S51 family.</text>
</comment>
<keyword evidence="3" id="KW-0378">Hydrolase</keyword>
<dbReference type="Proteomes" id="UP000763505">
    <property type="component" value="Unassembled WGS sequence"/>
</dbReference>
<dbReference type="GO" id="GO:0006508">
    <property type="term" value="P:proteolysis"/>
    <property type="evidence" value="ECO:0007669"/>
    <property type="project" value="UniProtKB-KW"/>
</dbReference>
<dbReference type="Pfam" id="PF03575">
    <property type="entry name" value="Peptidase_S51"/>
    <property type="match status" value="1"/>
</dbReference>